<protein>
    <recommendedName>
        <fullName evidence="3">GNAT family N-acetyltransferase</fullName>
    </recommendedName>
</protein>
<evidence type="ECO:0000313" key="2">
    <source>
        <dbReference type="Proteomes" id="UP001243286"/>
    </source>
</evidence>
<evidence type="ECO:0008006" key="3">
    <source>
        <dbReference type="Google" id="ProtNLM"/>
    </source>
</evidence>
<reference evidence="1 2" key="1">
    <citation type="submission" date="2023-04" db="EMBL/GenBank/DDBJ databases">
        <title>Antarctic isolates genomes.</title>
        <authorList>
            <person name="Dimov S.G."/>
        </authorList>
    </citation>
    <scope>NUCLEOTIDE SEQUENCE [LARGE SCALE GENOMIC DNA]</scope>
    <source>
        <strain evidence="1 2">AL19</strain>
    </source>
</reference>
<dbReference type="EMBL" id="JASBQV010000012">
    <property type="protein sequence ID" value="MDI3235169.1"/>
    <property type="molecule type" value="Genomic_DNA"/>
</dbReference>
<name>A0ABT6R4H6_9BACL</name>
<dbReference type="RefSeq" id="WP_026829633.1">
    <property type="nucleotide sequence ID" value="NZ_JANJYY010000051.1"/>
</dbReference>
<keyword evidence="2" id="KW-1185">Reference proteome</keyword>
<organism evidence="1 2">
    <name type="scientific">Exiguobacterium antarcticum</name>
    <dbReference type="NCBI Taxonomy" id="132920"/>
    <lineage>
        <taxon>Bacteria</taxon>
        <taxon>Bacillati</taxon>
        <taxon>Bacillota</taxon>
        <taxon>Bacilli</taxon>
        <taxon>Bacillales</taxon>
        <taxon>Bacillales Family XII. Incertae Sedis</taxon>
        <taxon>Exiguobacterium</taxon>
    </lineage>
</organism>
<comment type="caution">
    <text evidence="1">The sequence shown here is derived from an EMBL/GenBank/DDBJ whole genome shotgun (WGS) entry which is preliminary data.</text>
</comment>
<proteinExistence type="predicted"/>
<evidence type="ECO:0000313" key="1">
    <source>
        <dbReference type="EMBL" id="MDI3235169.1"/>
    </source>
</evidence>
<dbReference type="Proteomes" id="UP001243286">
    <property type="component" value="Unassembled WGS sequence"/>
</dbReference>
<sequence length="180" mass="20984">MKLFKTPQTLELEWIPEQEWQKVCTQRMIDIPHHPNEQLVGLAYNNQQQVVQVTRNIQAALSGYYVTLLENRQTNKTILSKRSHMTIQHLSTRLFGSVELAEFSLLDIHVREEGLGERGLLLEALIHDIQNKYTHYRVSGDFTDISYGGRVAAECFTRYGFTIDQDRLILKNYQDRLFVS</sequence>
<gene>
    <name evidence="1" type="ORF">QK289_09140</name>
</gene>
<accession>A0ABT6R4H6</accession>